<keyword evidence="3 6" id="KW-0812">Transmembrane</keyword>
<keyword evidence="4 6" id="KW-1133">Transmembrane helix</keyword>
<protein>
    <submittedName>
        <fullName evidence="8">DMT family transporter</fullName>
    </submittedName>
</protein>
<feature type="transmembrane region" description="Helical" evidence="6">
    <location>
        <begin position="137"/>
        <end position="156"/>
    </location>
</feature>
<keyword evidence="5 6" id="KW-0472">Membrane</keyword>
<keyword evidence="2" id="KW-1003">Cell membrane</keyword>
<evidence type="ECO:0000313" key="9">
    <source>
        <dbReference type="Proteomes" id="UP001148313"/>
    </source>
</evidence>
<evidence type="ECO:0000256" key="2">
    <source>
        <dbReference type="ARBA" id="ARBA00022475"/>
    </source>
</evidence>
<evidence type="ECO:0000256" key="4">
    <source>
        <dbReference type="ARBA" id="ARBA00022989"/>
    </source>
</evidence>
<dbReference type="RefSeq" id="WP_271087289.1">
    <property type="nucleotide sequence ID" value="NZ_JAPJZH010000001.1"/>
</dbReference>
<dbReference type="PANTHER" id="PTHR42920">
    <property type="entry name" value="OS03G0707200 PROTEIN-RELATED"/>
    <property type="match status" value="1"/>
</dbReference>
<sequence>MTPSDQPIGNSSLRMPAAYAVMLFTPLLFASNGVIGRATVAEVSPFTLAFLRWGACAIILLPFVLRSGRESLELVKERPGTILALGFLGMWLSGAGFYASLQYTTATNATMIYTTSPLFIILLERILFARAIRGREVIGIAVSFAGVAAILFQGSLTKLLSGSLNIGDLGVVIAAASWAGYSIIFRGPRLSRVPIMALFGLVCASGALLLLPVAAFEYISGARMPASAAAWQGIAGIIVFSSLLAFTGFQLGLRLLGASVTGIFMYLMPVYGVVLAYLFLGERLQTHHVVGIALVLGGVLMATLPSRRN</sequence>
<evidence type="ECO:0000256" key="6">
    <source>
        <dbReference type="SAM" id="Phobius"/>
    </source>
</evidence>
<dbReference type="SUPFAM" id="SSF103481">
    <property type="entry name" value="Multidrug resistance efflux transporter EmrE"/>
    <property type="match status" value="2"/>
</dbReference>
<evidence type="ECO:0000256" key="5">
    <source>
        <dbReference type="ARBA" id="ARBA00023136"/>
    </source>
</evidence>
<dbReference type="InterPro" id="IPR037185">
    <property type="entry name" value="EmrE-like"/>
</dbReference>
<comment type="subcellular location">
    <subcellularLocation>
        <location evidence="1">Cell membrane</location>
        <topology evidence="1">Multi-pass membrane protein</topology>
    </subcellularLocation>
</comment>
<evidence type="ECO:0000256" key="3">
    <source>
        <dbReference type="ARBA" id="ARBA00022692"/>
    </source>
</evidence>
<keyword evidence="9" id="KW-1185">Reference proteome</keyword>
<dbReference type="InterPro" id="IPR000620">
    <property type="entry name" value="EamA_dom"/>
</dbReference>
<evidence type="ECO:0000256" key="1">
    <source>
        <dbReference type="ARBA" id="ARBA00004651"/>
    </source>
</evidence>
<evidence type="ECO:0000313" key="8">
    <source>
        <dbReference type="EMBL" id="MDA4843779.1"/>
    </source>
</evidence>
<feature type="transmembrane region" description="Helical" evidence="6">
    <location>
        <begin position="162"/>
        <end position="184"/>
    </location>
</feature>
<feature type="transmembrane region" description="Helical" evidence="6">
    <location>
        <begin position="12"/>
        <end position="30"/>
    </location>
</feature>
<feature type="transmembrane region" description="Helical" evidence="6">
    <location>
        <begin position="286"/>
        <end position="304"/>
    </location>
</feature>
<feature type="transmembrane region" description="Helical" evidence="6">
    <location>
        <begin position="256"/>
        <end position="280"/>
    </location>
</feature>
<dbReference type="EMBL" id="JAPJZH010000001">
    <property type="protein sequence ID" value="MDA4843779.1"/>
    <property type="molecule type" value="Genomic_DNA"/>
</dbReference>
<evidence type="ECO:0000259" key="7">
    <source>
        <dbReference type="Pfam" id="PF00892"/>
    </source>
</evidence>
<accession>A0ABT4VGF2</accession>
<feature type="domain" description="EamA" evidence="7">
    <location>
        <begin position="166"/>
        <end position="303"/>
    </location>
</feature>
<comment type="caution">
    <text evidence="8">The sequence shown here is derived from an EMBL/GenBank/DDBJ whole genome shotgun (WGS) entry which is preliminary data.</text>
</comment>
<proteinExistence type="predicted"/>
<dbReference type="PANTHER" id="PTHR42920:SF11">
    <property type="entry name" value="INNER MEMBRANE PROTEIN YTFF"/>
    <property type="match status" value="1"/>
</dbReference>
<gene>
    <name evidence="8" type="ORF">OOZ53_00360</name>
</gene>
<organism evidence="8 9">
    <name type="scientific">Hoeflea poritis</name>
    <dbReference type="NCBI Taxonomy" id="2993659"/>
    <lineage>
        <taxon>Bacteria</taxon>
        <taxon>Pseudomonadati</taxon>
        <taxon>Pseudomonadota</taxon>
        <taxon>Alphaproteobacteria</taxon>
        <taxon>Hyphomicrobiales</taxon>
        <taxon>Rhizobiaceae</taxon>
        <taxon>Hoeflea</taxon>
    </lineage>
</organism>
<reference evidence="8" key="1">
    <citation type="submission" date="2022-11" db="EMBL/GenBank/DDBJ databases">
        <title>Hoeflea poritis sp. nov., isolated from scleractinian coral Porites lutea.</title>
        <authorList>
            <person name="Zhang G."/>
            <person name="Wei Q."/>
            <person name="Cai L."/>
        </authorList>
    </citation>
    <scope>NUCLEOTIDE SEQUENCE</scope>
    <source>
        <strain evidence="8">E7-10</strain>
    </source>
</reference>
<feature type="domain" description="EamA" evidence="7">
    <location>
        <begin position="19"/>
        <end position="151"/>
    </location>
</feature>
<dbReference type="Proteomes" id="UP001148313">
    <property type="component" value="Unassembled WGS sequence"/>
</dbReference>
<dbReference type="InterPro" id="IPR051258">
    <property type="entry name" value="Diverse_Substrate_Transporter"/>
</dbReference>
<feature type="transmembrane region" description="Helical" evidence="6">
    <location>
        <begin position="50"/>
        <end position="68"/>
    </location>
</feature>
<dbReference type="Pfam" id="PF00892">
    <property type="entry name" value="EamA"/>
    <property type="match status" value="2"/>
</dbReference>
<feature type="transmembrane region" description="Helical" evidence="6">
    <location>
        <begin position="80"/>
        <end position="99"/>
    </location>
</feature>
<feature type="transmembrane region" description="Helical" evidence="6">
    <location>
        <begin position="228"/>
        <end position="249"/>
    </location>
</feature>
<name>A0ABT4VGF2_9HYPH</name>
<feature type="transmembrane region" description="Helical" evidence="6">
    <location>
        <begin position="196"/>
        <end position="216"/>
    </location>
</feature>